<dbReference type="SUPFAM" id="SSF46565">
    <property type="entry name" value="Chaperone J-domain"/>
    <property type="match status" value="1"/>
</dbReference>
<dbReference type="InterPro" id="IPR021059">
    <property type="entry name" value="DnaJ-related_N"/>
</dbReference>
<proteinExistence type="predicted"/>
<evidence type="ECO:0000313" key="3">
    <source>
        <dbReference type="EMBL" id="VHO05473.1"/>
    </source>
</evidence>
<feature type="domain" description="J" evidence="2">
    <location>
        <begin position="154"/>
        <end position="206"/>
    </location>
</feature>
<evidence type="ECO:0000259" key="2">
    <source>
        <dbReference type="PROSITE" id="PS50076"/>
    </source>
</evidence>
<dbReference type="CDD" id="cd06257">
    <property type="entry name" value="DnaJ"/>
    <property type="match status" value="1"/>
</dbReference>
<dbReference type="InterPro" id="IPR036869">
    <property type="entry name" value="J_dom_sf"/>
</dbReference>
<name>A0A486XSC5_9GAMM</name>
<gene>
    <name evidence="3" type="ORF">BAL341_2557</name>
</gene>
<organism evidence="3">
    <name type="scientific">Rheinheimera sp. BAL341</name>
    <dbReference type="NCBI Taxonomy" id="1708203"/>
    <lineage>
        <taxon>Bacteria</taxon>
        <taxon>Pseudomonadati</taxon>
        <taxon>Pseudomonadota</taxon>
        <taxon>Gammaproteobacteria</taxon>
        <taxon>Chromatiales</taxon>
        <taxon>Chromatiaceae</taxon>
        <taxon>Rheinheimera</taxon>
    </lineage>
</organism>
<dbReference type="PROSITE" id="PS50076">
    <property type="entry name" value="DNAJ_2"/>
    <property type="match status" value="1"/>
</dbReference>
<dbReference type="Pfam" id="PF12339">
    <property type="entry name" value="DNAJ_related"/>
    <property type="match status" value="1"/>
</dbReference>
<dbReference type="AlphaFoldDB" id="A0A486XSC5"/>
<dbReference type="InterPro" id="IPR001623">
    <property type="entry name" value="DnaJ_domain"/>
</dbReference>
<keyword evidence="1" id="KW-0143">Chaperone</keyword>
<sequence>MSIQHAPLTEPVLHLLQGQLMAIICSAPVAIAEPIEEQYLLSRLGLKLQSEAELSADLARFQQHFVLYHLLYRVQADLFALGQGYLCIELARVRLVTCSNATEQPEDSSRRRYYQHWPNFYLMTEQLLEQQLDAFWQYFASGKTASLVQLSDSDAIALLQLEPKFTLVQLKKAYRILALQHHPDRGGSASQFIALRQAYQQLLRRF</sequence>
<evidence type="ECO:0000256" key="1">
    <source>
        <dbReference type="ARBA" id="ARBA00023186"/>
    </source>
</evidence>
<dbReference type="EMBL" id="CAAJGR010000128">
    <property type="protein sequence ID" value="VHO05473.1"/>
    <property type="molecule type" value="Genomic_DNA"/>
</dbReference>
<protein>
    <submittedName>
        <fullName evidence="3">DnaJ-related protein</fullName>
    </submittedName>
</protein>
<dbReference type="SMART" id="SM00271">
    <property type="entry name" value="DnaJ"/>
    <property type="match status" value="1"/>
</dbReference>
<reference evidence="3" key="1">
    <citation type="submission" date="2019-04" db="EMBL/GenBank/DDBJ databases">
        <authorList>
            <person name="Brambilla D."/>
        </authorList>
    </citation>
    <scope>NUCLEOTIDE SEQUENCE</scope>
    <source>
        <strain evidence="3">BAL1</strain>
    </source>
</reference>
<dbReference type="Gene3D" id="1.10.287.110">
    <property type="entry name" value="DnaJ domain"/>
    <property type="match status" value="1"/>
</dbReference>
<accession>A0A486XSC5</accession>
<dbReference type="Pfam" id="PF00226">
    <property type="entry name" value="DnaJ"/>
    <property type="match status" value="1"/>
</dbReference>